<reference evidence="1" key="2">
    <citation type="journal article" date="2022" name="New Phytol.">
        <title>Evolutionary transition to the ectomycorrhizal habit in the genomes of a hyperdiverse lineage of mushroom-forming fungi.</title>
        <authorList>
            <person name="Looney B."/>
            <person name="Miyauchi S."/>
            <person name="Morin E."/>
            <person name="Drula E."/>
            <person name="Courty P.E."/>
            <person name="Kohler A."/>
            <person name="Kuo A."/>
            <person name="LaButti K."/>
            <person name="Pangilinan J."/>
            <person name="Lipzen A."/>
            <person name="Riley R."/>
            <person name="Andreopoulos W."/>
            <person name="He G."/>
            <person name="Johnson J."/>
            <person name="Nolan M."/>
            <person name="Tritt A."/>
            <person name="Barry K.W."/>
            <person name="Grigoriev I.V."/>
            <person name="Nagy L.G."/>
            <person name="Hibbett D."/>
            <person name="Henrissat B."/>
            <person name="Matheny P.B."/>
            <person name="Labbe J."/>
            <person name="Martin F.M."/>
        </authorList>
    </citation>
    <scope>NUCLEOTIDE SEQUENCE</scope>
    <source>
        <strain evidence="1">FP105234-sp</strain>
    </source>
</reference>
<organism evidence="1 2">
    <name type="scientific">Auriscalpium vulgare</name>
    <dbReference type="NCBI Taxonomy" id="40419"/>
    <lineage>
        <taxon>Eukaryota</taxon>
        <taxon>Fungi</taxon>
        <taxon>Dikarya</taxon>
        <taxon>Basidiomycota</taxon>
        <taxon>Agaricomycotina</taxon>
        <taxon>Agaricomycetes</taxon>
        <taxon>Russulales</taxon>
        <taxon>Auriscalpiaceae</taxon>
        <taxon>Auriscalpium</taxon>
    </lineage>
</organism>
<protein>
    <submittedName>
        <fullName evidence="1">Uncharacterized protein</fullName>
    </submittedName>
</protein>
<sequence length="259" mass="30131">MAHRRIDRPTKCNDRPTTSDAPAFCPLPALHRCMHYATTFCFVDSHIHPAHFFYSPSDSPYARLCCSGRENAGRPKHVCFACRRAFKPAFLPGNEYLIKRHENIWIVRPERVRIAEVWEAAAYLHRRGSPEVRQRVDAVYGAYMGSEFSDKGVDDDEYAALTIWEPGMWWQRVRVSCPGCSAPGVRVGNAFRVPKRRDARGWEAARVVVERDKEKGVFRLGREDEEERISEARRVRTKWAWKRVWEAEKRHRLHALGLQ</sequence>
<evidence type="ECO:0000313" key="1">
    <source>
        <dbReference type="EMBL" id="KAI0049735.1"/>
    </source>
</evidence>
<dbReference type="EMBL" id="MU275870">
    <property type="protein sequence ID" value="KAI0049735.1"/>
    <property type="molecule type" value="Genomic_DNA"/>
</dbReference>
<name>A0ACB8S164_9AGAM</name>
<accession>A0ACB8S164</accession>
<comment type="caution">
    <text evidence="1">The sequence shown here is derived from an EMBL/GenBank/DDBJ whole genome shotgun (WGS) entry which is preliminary data.</text>
</comment>
<evidence type="ECO:0000313" key="2">
    <source>
        <dbReference type="Proteomes" id="UP000814033"/>
    </source>
</evidence>
<reference evidence="1" key="1">
    <citation type="submission" date="2021-02" db="EMBL/GenBank/DDBJ databases">
        <authorList>
            <consortium name="DOE Joint Genome Institute"/>
            <person name="Ahrendt S."/>
            <person name="Looney B.P."/>
            <person name="Miyauchi S."/>
            <person name="Morin E."/>
            <person name="Drula E."/>
            <person name="Courty P.E."/>
            <person name="Chicoki N."/>
            <person name="Fauchery L."/>
            <person name="Kohler A."/>
            <person name="Kuo A."/>
            <person name="Labutti K."/>
            <person name="Pangilinan J."/>
            <person name="Lipzen A."/>
            <person name="Riley R."/>
            <person name="Andreopoulos W."/>
            <person name="He G."/>
            <person name="Johnson J."/>
            <person name="Barry K.W."/>
            <person name="Grigoriev I.V."/>
            <person name="Nagy L."/>
            <person name="Hibbett D."/>
            <person name="Henrissat B."/>
            <person name="Matheny P.B."/>
            <person name="Labbe J."/>
            <person name="Martin F."/>
        </authorList>
    </citation>
    <scope>NUCLEOTIDE SEQUENCE</scope>
    <source>
        <strain evidence="1">FP105234-sp</strain>
    </source>
</reference>
<dbReference type="Proteomes" id="UP000814033">
    <property type="component" value="Unassembled WGS sequence"/>
</dbReference>
<gene>
    <name evidence="1" type="ORF">FA95DRAFT_1556630</name>
</gene>
<proteinExistence type="predicted"/>
<keyword evidence="2" id="KW-1185">Reference proteome</keyword>